<comment type="caution">
    <text evidence="3">The sequence shown here is derived from an EMBL/GenBank/DDBJ whole genome shotgun (WGS) entry which is preliminary data.</text>
</comment>
<feature type="region of interest" description="Disordered" evidence="1">
    <location>
        <begin position="225"/>
        <end position="276"/>
    </location>
</feature>
<dbReference type="AlphaFoldDB" id="X6MSI9"/>
<organism evidence="3 4">
    <name type="scientific">Reticulomyxa filosa</name>
    <dbReference type="NCBI Taxonomy" id="46433"/>
    <lineage>
        <taxon>Eukaryota</taxon>
        <taxon>Sar</taxon>
        <taxon>Rhizaria</taxon>
        <taxon>Retaria</taxon>
        <taxon>Foraminifera</taxon>
        <taxon>Monothalamids</taxon>
        <taxon>Reticulomyxidae</taxon>
        <taxon>Reticulomyxa</taxon>
    </lineage>
</organism>
<evidence type="ECO:0000259" key="2">
    <source>
        <dbReference type="PROSITE" id="PS50245"/>
    </source>
</evidence>
<dbReference type="InterPro" id="IPR036859">
    <property type="entry name" value="CAP-Gly_dom_sf"/>
</dbReference>
<dbReference type="OrthoDB" id="2130750at2759"/>
<gene>
    <name evidence="3" type="ORF">RFI_21287</name>
</gene>
<dbReference type="SUPFAM" id="SSF74924">
    <property type="entry name" value="Cap-Gly domain"/>
    <property type="match status" value="1"/>
</dbReference>
<dbReference type="Pfam" id="PF01302">
    <property type="entry name" value="CAP_GLY"/>
    <property type="match status" value="1"/>
</dbReference>
<name>X6MSI9_RETFI</name>
<dbReference type="SMART" id="SM01052">
    <property type="entry name" value="CAP_GLY"/>
    <property type="match status" value="1"/>
</dbReference>
<dbReference type="Gene3D" id="2.30.30.190">
    <property type="entry name" value="CAP Gly-rich-like domain"/>
    <property type="match status" value="1"/>
</dbReference>
<dbReference type="InterPro" id="IPR000938">
    <property type="entry name" value="CAP-Gly_domain"/>
</dbReference>
<proteinExistence type="predicted"/>
<feature type="non-terminal residue" evidence="3">
    <location>
        <position position="301"/>
    </location>
</feature>
<reference evidence="3 4" key="1">
    <citation type="journal article" date="2013" name="Curr. Biol.">
        <title>The Genome of the Foraminiferan Reticulomyxa filosa.</title>
        <authorList>
            <person name="Glockner G."/>
            <person name="Hulsmann N."/>
            <person name="Schleicher M."/>
            <person name="Noegel A.A."/>
            <person name="Eichinger L."/>
            <person name="Gallinger C."/>
            <person name="Pawlowski J."/>
            <person name="Sierra R."/>
            <person name="Euteneuer U."/>
            <person name="Pillet L."/>
            <person name="Moustafa A."/>
            <person name="Platzer M."/>
            <person name="Groth M."/>
            <person name="Szafranski K."/>
            <person name="Schliwa M."/>
        </authorList>
    </citation>
    <scope>NUCLEOTIDE SEQUENCE [LARGE SCALE GENOMIC DNA]</scope>
</reference>
<dbReference type="PROSITE" id="PS50245">
    <property type="entry name" value="CAP_GLY_2"/>
    <property type="match status" value="1"/>
</dbReference>
<evidence type="ECO:0000313" key="4">
    <source>
        <dbReference type="Proteomes" id="UP000023152"/>
    </source>
</evidence>
<keyword evidence="4" id="KW-1185">Reference proteome</keyword>
<evidence type="ECO:0000313" key="3">
    <source>
        <dbReference type="EMBL" id="ETO16075.1"/>
    </source>
</evidence>
<sequence length="301" mass="33910">MIGIEMDSWNPSGHNGKGLFTAADDRGYFAKRSEIIEIIKQTAGLEQSQIQLQRHKQILSLQKRLYKMDQLEKKLRSGIELGTDQRQFLQRKIAVQRQLRDLTEAFELNYPSVEIDDVVRRESSTTLNIPSNVPPAKPSATQKAPAVKAGDRIILDTGDIGKVVFVGSVSFDDREMFGILLDNWSPNGHDGTVDGTQYFVAPEGRGLLVPLESVKDLYDETKMMAKQKKKKQAAKSDKRRKSVELKPVNEDEEESNEETKKDEPKPAQIYEGDNGMYPDLPQVGQAINVGGVYKLTYIHIY</sequence>
<accession>X6MSI9</accession>
<protein>
    <recommendedName>
        <fullName evidence="2">CAP-Gly domain-containing protein</fullName>
    </recommendedName>
</protein>
<evidence type="ECO:0000256" key="1">
    <source>
        <dbReference type="SAM" id="MobiDB-lite"/>
    </source>
</evidence>
<dbReference type="EMBL" id="ASPP01018593">
    <property type="protein sequence ID" value="ETO16075.1"/>
    <property type="molecule type" value="Genomic_DNA"/>
</dbReference>
<dbReference type="Proteomes" id="UP000023152">
    <property type="component" value="Unassembled WGS sequence"/>
</dbReference>
<feature type="domain" description="CAP-Gly" evidence="2">
    <location>
        <begin position="167"/>
        <end position="210"/>
    </location>
</feature>
<feature type="compositionally biased region" description="Basic residues" evidence="1">
    <location>
        <begin position="225"/>
        <end position="241"/>
    </location>
</feature>